<dbReference type="Proteomes" id="UP000597656">
    <property type="component" value="Unassembled WGS sequence"/>
</dbReference>
<sequence>MITWVPSVSGMTHTPSSQVVKVLAAAVRRAARLEFGFVGTENLLISLADTIGPGRKLGTTSLTAQAMARGTDHWPDDDGGVALEPHPDVTALMSAAHHHARVDTLLPVSHALETCLRAAVARAGDGVLTTTHLALALLSLDSGRVADLMLVHGVDVEATAAAVRADATRKHAEVEEAPAVWLLRKAGALEGESGGGYVRWLTRLVSRGQGLGGPVLTVVRNEAERLAVAARRDVSSRDLVEAVLTVDRQLAASGRRLKPELESGGAAALREAGVQPAALPAGGTVERALERAKLVAARRGDAVVGTRHLLAAVRDDPADPVAGALAGLATET</sequence>
<evidence type="ECO:0008006" key="3">
    <source>
        <dbReference type="Google" id="ProtNLM"/>
    </source>
</evidence>
<keyword evidence="2" id="KW-1185">Reference proteome</keyword>
<dbReference type="EMBL" id="BMNC01000017">
    <property type="protein sequence ID" value="GGN22563.1"/>
    <property type="molecule type" value="Genomic_DNA"/>
</dbReference>
<reference evidence="2" key="1">
    <citation type="journal article" date="2019" name="Int. J. Syst. Evol. Microbiol.">
        <title>The Global Catalogue of Microorganisms (GCM) 10K type strain sequencing project: providing services to taxonomists for standard genome sequencing and annotation.</title>
        <authorList>
            <consortium name="The Broad Institute Genomics Platform"/>
            <consortium name="The Broad Institute Genome Sequencing Center for Infectious Disease"/>
            <person name="Wu L."/>
            <person name="Ma J."/>
        </authorList>
    </citation>
    <scope>NUCLEOTIDE SEQUENCE [LARGE SCALE GENOMIC DNA]</scope>
    <source>
        <strain evidence="2">CGMCC 4.7319</strain>
    </source>
</reference>
<organism evidence="1 2">
    <name type="scientific">Lentzea pudingi</name>
    <dbReference type="NCBI Taxonomy" id="1789439"/>
    <lineage>
        <taxon>Bacteria</taxon>
        <taxon>Bacillati</taxon>
        <taxon>Actinomycetota</taxon>
        <taxon>Actinomycetes</taxon>
        <taxon>Pseudonocardiales</taxon>
        <taxon>Pseudonocardiaceae</taxon>
        <taxon>Lentzea</taxon>
    </lineage>
</organism>
<proteinExistence type="predicted"/>
<gene>
    <name evidence="1" type="ORF">GCM10011609_74910</name>
</gene>
<name>A0ABQ2IR00_9PSEU</name>
<evidence type="ECO:0000313" key="1">
    <source>
        <dbReference type="EMBL" id="GGN22563.1"/>
    </source>
</evidence>
<protein>
    <recommendedName>
        <fullName evidence="3">Clp amino terminal domain-containing protein, pathogenicity island component</fullName>
    </recommendedName>
</protein>
<accession>A0ABQ2IR00</accession>
<dbReference type="InterPro" id="IPR036628">
    <property type="entry name" value="Clp_N_dom_sf"/>
</dbReference>
<comment type="caution">
    <text evidence="1">The sequence shown here is derived from an EMBL/GenBank/DDBJ whole genome shotgun (WGS) entry which is preliminary data.</text>
</comment>
<dbReference type="Gene3D" id="1.10.1780.10">
    <property type="entry name" value="Clp, N-terminal domain"/>
    <property type="match status" value="1"/>
</dbReference>
<evidence type="ECO:0000313" key="2">
    <source>
        <dbReference type="Proteomes" id="UP000597656"/>
    </source>
</evidence>